<evidence type="ECO:0000259" key="11">
    <source>
        <dbReference type="Pfam" id="PF00329"/>
    </source>
</evidence>
<keyword evidence="10" id="KW-1133">Transmembrane helix</keyword>
<protein>
    <recommendedName>
        <fullName evidence="3">NADH dehydrogenase [ubiquinone] iron-sulfur protein 3, mitochondrial</fullName>
    </recommendedName>
</protein>
<comment type="similarity">
    <text evidence="2 9">Belongs to the complex I 30 kDa subunit family.</text>
</comment>
<dbReference type="GO" id="GO:0016651">
    <property type="term" value="F:oxidoreductase activity, acting on NAD(P)H"/>
    <property type="evidence" value="ECO:0007669"/>
    <property type="project" value="InterPro"/>
</dbReference>
<evidence type="ECO:0000256" key="10">
    <source>
        <dbReference type="SAM" id="Phobius"/>
    </source>
</evidence>
<dbReference type="GO" id="GO:0005739">
    <property type="term" value="C:mitochondrion"/>
    <property type="evidence" value="ECO:0007669"/>
    <property type="project" value="UniProtKB-SubCell"/>
</dbReference>
<dbReference type="WBParaSite" id="Gr19_v10_g480.t1">
    <property type="protein sequence ID" value="Gr19_v10_g480.t1"/>
    <property type="gene ID" value="Gr19_v10_g480"/>
</dbReference>
<evidence type="ECO:0000313" key="12">
    <source>
        <dbReference type="Proteomes" id="UP000887572"/>
    </source>
</evidence>
<dbReference type="HAMAP" id="MF_01357">
    <property type="entry name" value="NDH1_NuoC"/>
    <property type="match status" value="1"/>
</dbReference>
<evidence type="ECO:0000256" key="6">
    <source>
        <dbReference type="ARBA" id="ARBA00023027"/>
    </source>
</evidence>
<dbReference type="Proteomes" id="UP000887572">
    <property type="component" value="Unplaced"/>
</dbReference>
<dbReference type="GO" id="GO:0008137">
    <property type="term" value="F:NADH dehydrogenase (ubiquinone) activity"/>
    <property type="evidence" value="ECO:0007669"/>
    <property type="project" value="UniProtKB-EC"/>
</dbReference>
<keyword evidence="5 9" id="KW-1278">Translocase</keyword>
<feature type="transmembrane region" description="Helical" evidence="10">
    <location>
        <begin position="59"/>
        <end position="78"/>
    </location>
</feature>
<dbReference type="GO" id="GO:0016020">
    <property type="term" value="C:membrane"/>
    <property type="evidence" value="ECO:0007669"/>
    <property type="project" value="UniProtKB-ARBA"/>
</dbReference>
<dbReference type="AlphaFoldDB" id="A0A914HXX0"/>
<dbReference type="InterPro" id="IPR001268">
    <property type="entry name" value="NADH_UbQ_OxRdtase_30kDa_su"/>
</dbReference>
<evidence type="ECO:0000256" key="7">
    <source>
        <dbReference type="ARBA" id="ARBA00023075"/>
    </source>
</evidence>
<evidence type="ECO:0000256" key="9">
    <source>
        <dbReference type="RuleBase" id="RU003456"/>
    </source>
</evidence>
<sequence>MPLGKKRRCPTKSAANQLLVSHVQTITDRPPLRRHRHVQSLPMTFLNCFRPKVPSSSSFISFVLFLLLPLSALSLQCYQSQQSLTDALQGNALSCPSASLSCTKSIDFNAQIIARGCQSSNCTFPNGTASLSPICFNSSNNAQQQSYCCCYGDNCNGTANERRNWLMAWLNFAIMAAITALNAIALRFQTGGYAAPGTEEQAQEMKTQTSTKYVIDENKREKLTLFGQYAAKCLPKFVQQVQFAGGDELELLIHPSGVLPVMGFLKGHHPAQFTNFIFACGMDVPTRKNRFEVIYALLSHRYNARVRVRTYADEIGPLDSITPIFSGAEWYEREIYDMYGVWFNNHPDLRRILTDYGFEGHPQRKDFPLSGYVEMRWDHELSRVIYEPTEMTQEFRKFDLNTPWEVFPAFRDSSITSGYKVIQKAAQIEAKTEDDTAKKP</sequence>
<dbReference type="SUPFAM" id="SSF143243">
    <property type="entry name" value="Nqo5-like"/>
    <property type="match status" value="1"/>
</dbReference>
<evidence type="ECO:0000256" key="8">
    <source>
        <dbReference type="ARBA" id="ARBA00049551"/>
    </source>
</evidence>
<reference evidence="13" key="1">
    <citation type="submission" date="2022-11" db="UniProtKB">
        <authorList>
            <consortium name="WormBaseParasite"/>
        </authorList>
    </citation>
    <scope>IDENTIFICATION</scope>
</reference>
<dbReference type="Gene3D" id="3.30.460.80">
    <property type="entry name" value="NADH:ubiquinone oxidoreductase, 30kDa subunit"/>
    <property type="match status" value="1"/>
</dbReference>
<keyword evidence="10" id="KW-0472">Membrane</keyword>
<proteinExistence type="inferred from homology"/>
<dbReference type="PANTHER" id="PTHR10884">
    <property type="entry name" value="NADH DEHYDROGENASE UBIQUINONE IRON-SULFUR PROTEIN 3"/>
    <property type="match status" value="1"/>
</dbReference>
<evidence type="ECO:0000256" key="4">
    <source>
        <dbReference type="ARBA" id="ARBA00022448"/>
    </source>
</evidence>
<evidence type="ECO:0000256" key="1">
    <source>
        <dbReference type="ARBA" id="ARBA00004173"/>
    </source>
</evidence>
<dbReference type="FunFam" id="3.30.460.80:FF:000002">
    <property type="entry name" value="NADH dehydrogenase iron-sulfur protein 3, mitochondrial"/>
    <property type="match status" value="1"/>
</dbReference>
<evidence type="ECO:0000256" key="5">
    <source>
        <dbReference type="ARBA" id="ARBA00022967"/>
    </source>
</evidence>
<dbReference type="InterPro" id="IPR037232">
    <property type="entry name" value="NADH_quin_OxRdtase_su_C/D-like"/>
</dbReference>
<dbReference type="PANTHER" id="PTHR10884:SF14">
    <property type="entry name" value="NADH DEHYDROGENASE [UBIQUINONE] IRON-SULFUR PROTEIN 3, MITOCHONDRIAL"/>
    <property type="match status" value="1"/>
</dbReference>
<keyword evidence="4 9" id="KW-0813">Transport</keyword>
<name>A0A914HXX0_GLORO</name>
<dbReference type="NCBIfam" id="NF004733">
    <property type="entry name" value="PRK06074.1-5"/>
    <property type="match status" value="1"/>
</dbReference>
<evidence type="ECO:0000256" key="3">
    <source>
        <dbReference type="ARBA" id="ARBA00020084"/>
    </source>
</evidence>
<keyword evidence="10" id="KW-0812">Transmembrane</keyword>
<keyword evidence="7" id="KW-0830">Ubiquinone</keyword>
<comment type="subcellular location">
    <subcellularLocation>
        <location evidence="1">Mitochondrion</location>
    </subcellularLocation>
</comment>
<accession>A0A914HXX0</accession>
<organism evidence="12 13">
    <name type="scientific">Globodera rostochiensis</name>
    <name type="common">Golden nematode worm</name>
    <name type="synonym">Heterodera rostochiensis</name>
    <dbReference type="NCBI Taxonomy" id="31243"/>
    <lineage>
        <taxon>Eukaryota</taxon>
        <taxon>Metazoa</taxon>
        <taxon>Ecdysozoa</taxon>
        <taxon>Nematoda</taxon>
        <taxon>Chromadorea</taxon>
        <taxon>Rhabditida</taxon>
        <taxon>Tylenchina</taxon>
        <taxon>Tylenchomorpha</taxon>
        <taxon>Tylenchoidea</taxon>
        <taxon>Heteroderidae</taxon>
        <taxon>Heteroderinae</taxon>
        <taxon>Globodera</taxon>
    </lineage>
</organism>
<dbReference type="NCBIfam" id="TIGR01961">
    <property type="entry name" value="NuoC_fam"/>
    <property type="match status" value="1"/>
</dbReference>
<comment type="catalytic activity">
    <reaction evidence="8">
        <text>a ubiquinone + NADH + 5 H(+)(in) = a ubiquinol + NAD(+) + 4 H(+)(out)</text>
        <dbReference type="Rhea" id="RHEA:29091"/>
        <dbReference type="Rhea" id="RHEA-COMP:9565"/>
        <dbReference type="Rhea" id="RHEA-COMP:9566"/>
        <dbReference type="ChEBI" id="CHEBI:15378"/>
        <dbReference type="ChEBI" id="CHEBI:16389"/>
        <dbReference type="ChEBI" id="CHEBI:17976"/>
        <dbReference type="ChEBI" id="CHEBI:57540"/>
        <dbReference type="ChEBI" id="CHEBI:57945"/>
        <dbReference type="EC" id="7.1.1.2"/>
    </reaction>
</comment>
<dbReference type="InterPro" id="IPR010218">
    <property type="entry name" value="NADH_DH_suC"/>
</dbReference>
<evidence type="ECO:0000256" key="2">
    <source>
        <dbReference type="ARBA" id="ARBA00007569"/>
    </source>
</evidence>
<dbReference type="PROSITE" id="PS00542">
    <property type="entry name" value="COMPLEX1_30K"/>
    <property type="match status" value="1"/>
</dbReference>
<dbReference type="Pfam" id="PF00329">
    <property type="entry name" value="Complex1_30kDa"/>
    <property type="match status" value="1"/>
</dbReference>
<evidence type="ECO:0000313" key="13">
    <source>
        <dbReference type="WBParaSite" id="Gr19_v10_g480.t1"/>
    </source>
</evidence>
<feature type="domain" description="NADH:ubiquinone oxidoreductase 30kDa subunit" evidence="11">
    <location>
        <begin position="253"/>
        <end position="372"/>
    </location>
</feature>
<keyword evidence="12" id="KW-1185">Reference proteome</keyword>
<feature type="transmembrane region" description="Helical" evidence="10">
    <location>
        <begin position="166"/>
        <end position="186"/>
    </location>
</feature>
<keyword evidence="6 9" id="KW-0520">NAD</keyword>
<dbReference type="InterPro" id="IPR020396">
    <property type="entry name" value="NADH_UbQ_OxRdtase_CS"/>
</dbReference>